<reference evidence="2" key="1">
    <citation type="journal article" date="2019" name="Int. J. Syst. Evol. Microbiol.">
        <title>The Global Catalogue of Microorganisms (GCM) 10K type strain sequencing project: providing services to taxonomists for standard genome sequencing and annotation.</title>
        <authorList>
            <consortium name="The Broad Institute Genomics Platform"/>
            <consortium name="The Broad Institute Genome Sequencing Center for Infectious Disease"/>
            <person name="Wu L."/>
            <person name="Ma J."/>
        </authorList>
    </citation>
    <scope>NUCLEOTIDE SEQUENCE [LARGE SCALE GENOMIC DNA]</scope>
    <source>
        <strain evidence="2">KCTC 52473</strain>
    </source>
</reference>
<evidence type="ECO:0000313" key="1">
    <source>
        <dbReference type="EMBL" id="MFC3120073.1"/>
    </source>
</evidence>
<dbReference type="Gene3D" id="2.60.120.430">
    <property type="entry name" value="Galactose-binding lectin"/>
    <property type="match status" value="1"/>
</dbReference>
<dbReference type="SUPFAM" id="SSF51445">
    <property type="entry name" value="(Trans)glycosidases"/>
    <property type="match status" value="1"/>
</dbReference>
<dbReference type="EMBL" id="JBHRSW010000004">
    <property type="protein sequence ID" value="MFC3120073.1"/>
    <property type="molecule type" value="Genomic_DNA"/>
</dbReference>
<dbReference type="InterPro" id="IPR017853">
    <property type="entry name" value="GH"/>
</dbReference>
<dbReference type="PROSITE" id="PS51257">
    <property type="entry name" value="PROKAR_LIPOPROTEIN"/>
    <property type="match status" value="1"/>
</dbReference>
<name>A0ABV7FJU5_9ALTE</name>
<protein>
    <submittedName>
        <fullName evidence="1">Beta-agarase</fullName>
    </submittedName>
</protein>
<sequence length="734" mass="82714">MKRKFLGKIQQLCTGLILAQACLGNNALAEKSVADSIVMFDFENSFDLALTETDDAKVSLIEYKGSNQLLLETGLRSGSPGVTIKKGRGSWDLNPYYHVKMDITNMGEHPARIIFKVGDPADGMEAWQMEIRFDIAPGETKTVSDDIATTPWRFTESLNLLAMRAAPGQAKTDLSEIDEVKVTINYPANKHKLLIDNIRATNPIRWVSNEGFLPFVDQFGQYKHAHWPGKTLSIDDLKQQAIEEDRELAAIPGPEDFNQYGGWKTGPQLEATGFFRTQKYNGAWWLVDPEGRLFWSHGVGVVHPGTAITGTTDREDYFEWLPAKDSEFGKFYGTAGRASHGYYSTLAQRDTYNFTASNLYKKYGENWKQEFDRMAHSRLRSWGMNTLAVASDRQLCEAGITPYTETVWVFGTRKIEASKGYWGKFHDVFDPSFRSQVKKALQGREHAVNDPWCLGFFIENELSWGTEGSLAIAALESPADQPAKLEFVKDLKAKYDSINALNKVWGTKHKSWQALIKSTTAPSLAKAKDDILAFYKKIVETYFSTVHNELEAIAPNALYLGCRLAWANSDIVIKMAAKYTDVISMNKYQYNVTNVGLPEGVDKPIMIGEFHFGSLDRGALHLGIVEAFSQSERADLYTKYVESALLNPYIVGTHWFQYGEQPPTGRGDGENYNVGLVDLADKPFPEMIDSVRDMGYRMYNFRDNASKNGLLVQPKMPEKLDFIQEVEDMHNRSN</sequence>
<dbReference type="RefSeq" id="WP_376918216.1">
    <property type="nucleotide sequence ID" value="NZ_JBHRSW010000004.1"/>
</dbReference>
<evidence type="ECO:0000313" key="2">
    <source>
        <dbReference type="Proteomes" id="UP001595478"/>
    </source>
</evidence>
<comment type="caution">
    <text evidence="1">The sequence shown here is derived from an EMBL/GenBank/DDBJ whole genome shotgun (WGS) entry which is preliminary data.</text>
</comment>
<accession>A0ABV7FJU5</accession>
<dbReference type="Gene3D" id="3.20.20.80">
    <property type="entry name" value="Glycosidases"/>
    <property type="match status" value="1"/>
</dbReference>
<proteinExistence type="predicted"/>
<dbReference type="Proteomes" id="UP001595478">
    <property type="component" value="Unassembled WGS sequence"/>
</dbReference>
<keyword evidence="2" id="KW-1185">Reference proteome</keyword>
<organism evidence="1 2">
    <name type="scientific">Agaribacter flavus</name>
    <dbReference type="NCBI Taxonomy" id="1902781"/>
    <lineage>
        <taxon>Bacteria</taxon>
        <taxon>Pseudomonadati</taxon>
        <taxon>Pseudomonadota</taxon>
        <taxon>Gammaproteobacteria</taxon>
        <taxon>Alteromonadales</taxon>
        <taxon>Alteromonadaceae</taxon>
        <taxon>Agaribacter</taxon>
    </lineage>
</organism>
<gene>
    <name evidence="1" type="ORF">ACFOHL_00395</name>
</gene>